<dbReference type="InterPro" id="IPR009080">
    <property type="entry name" value="tRNAsynth_Ia_anticodon-bd"/>
</dbReference>
<evidence type="ECO:0000259" key="2">
    <source>
        <dbReference type="Pfam" id="PF23493"/>
    </source>
</evidence>
<dbReference type="GO" id="GO:0005524">
    <property type="term" value="F:ATP binding"/>
    <property type="evidence" value="ECO:0007669"/>
    <property type="project" value="InterPro"/>
</dbReference>
<evidence type="ECO:0000256" key="1">
    <source>
        <dbReference type="SAM" id="MobiDB-lite"/>
    </source>
</evidence>
<protein>
    <recommendedName>
        <fullName evidence="2">Cysteinyl-tRNA ligase anticodon binding domain-containing protein</fullName>
    </recommendedName>
</protein>
<evidence type="ECO:0000313" key="4">
    <source>
        <dbReference type="Proteomes" id="UP001230188"/>
    </source>
</evidence>
<comment type="caution">
    <text evidence="3">The sequence shown here is derived from an EMBL/GenBank/DDBJ whole genome shotgun (WGS) entry which is preliminary data.</text>
</comment>
<dbReference type="Pfam" id="PF23493">
    <property type="entry name" value="CysS_C"/>
    <property type="match status" value="1"/>
</dbReference>
<reference evidence="3" key="1">
    <citation type="submission" date="2023-01" db="EMBL/GenBank/DDBJ databases">
        <title>Metagenome sequencing of chrysophaentin producing Chrysophaeum taylorii.</title>
        <authorList>
            <person name="Davison J."/>
            <person name="Bewley C."/>
        </authorList>
    </citation>
    <scope>NUCLEOTIDE SEQUENCE</scope>
    <source>
        <strain evidence="3">NIES-1699</strain>
    </source>
</reference>
<proteinExistence type="predicted"/>
<dbReference type="EMBL" id="JAQMWT010000309">
    <property type="protein sequence ID" value="KAJ8605892.1"/>
    <property type="molecule type" value="Genomic_DNA"/>
</dbReference>
<dbReference type="GO" id="GO:0006418">
    <property type="term" value="P:tRNA aminoacylation for protein translation"/>
    <property type="evidence" value="ECO:0007669"/>
    <property type="project" value="InterPro"/>
</dbReference>
<sequence length="145" mass="16580">MDDGGVIVDVPRVDLLLAERLACKKARRYEDADRIRAELKSMGIEVFDKTKQWKARGKGHMDPSTGHDYSRDPRDGGPVPQGTHALIARRLQLKMSGKYPEADATREELRALGVEVNDRAKLWRVVKDDRYYPKADEPPLKRRRA</sequence>
<dbReference type="AlphaFoldDB" id="A0AAD7UH78"/>
<evidence type="ECO:0000313" key="3">
    <source>
        <dbReference type="EMBL" id="KAJ8605892.1"/>
    </source>
</evidence>
<accession>A0AAD7UH78</accession>
<dbReference type="InterPro" id="IPR056411">
    <property type="entry name" value="CysS_C"/>
</dbReference>
<feature type="domain" description="Cysteinyl-tRNA ligase anticodon binding" evidence="2">
    <location>
        <begin position="79"/>
        <end position="121"/>
    </location>
</feature>
<feature type="region of interest" description="Disordered" evidence="1">
    <location>
        <begin position="53"/>
        <end position="82"/>
    </location>
</feature>
<dbReference type="GO" id="GO:0004812">
    <property type="term" value="F:aminoacyl-tRNA ligase activity"/>
    <property type="evidence" value="ECO:0007669"/>
    <property type="project" value="InterPro"/>
</dbReference>
<name>A0AAD7UH78_9STRA</name>
<organism evidence="3 4">
    <name type="scientific">Chrysophaeum taylorii</name>
    <dbReference type="NCBI Taxonomy" id="2483200"/>
    <lineage>
        <taxon>Eukaryota</taxon>
        <taxon>Sar</taxon>
        <taxon>Stramenopiles</taxon>
        <taxon>Ochrophyta</taxon>
        <taxon>Pelagophyceae</taxon>
        <taxon>Pelagomonadales</taxon>
        <taxon>Pelagomonadaceae</taxon>
        <taxon>Chrysophaeum</taxon>
    </lineage>
</organism>
<dbReference type="Proteomes" id="UP001230188">
    <property type="component" value="Unassembled WGS sequence"/>
</dbReference>
<gene>
    <name evidence="3" type="ORF">CTAYLR_000606</name>
</gene>
<dbReference type="Gene3D" id="1.20.120.1910">
    <property type="entry name" value="Cysteine-tRNA ligase, C-terminal anti-codon recognition domain"/>
    <property type="match status" value="2"/>
</dbReference>
<dbReference type="SUPFAM" id="SSF47323">
    <property type="entry name" value="Anticodon-binding domain of a subclass of class I aminoacyl-tRNA synthetases"/>
    <property type="match status" value="2"/>
</dbReference>
<keyword evidence="4" id="KW-1185">Reference proteome</keyword>